<comment type="caution">
    <text evidence="2">The sequence shown here is derived from an EMBL/GenBank/DDBJ whole genome shotgun (WGS) entry which is preliminary data.</text>
</comment>
<proteinExistence type="predicted"/>
<protein>
    <submittedName>
        <fullName evidence="2">Uncharacterized protein</fullName>
    </submittedName>
</protein>
<evidence type="ECO:0000313" key="2">
    <source>
        <dbReference type="EMBL" id="KAH9313738.1"/>
    </source>
</evidence>
<feature type="non-terminal residue" evidence="2">
    <location>
        <position position="1"/>
    </location>
</feature>
<feature type="compositionally biased region" description="Polar residues" evidence="1">
    <location>
        <begin position="30"/>
        <end position="41"/>
    </location>
</feature>
<feature type="non-terminal residue" evidence="2">
    <location>
        <position position="53"/>
    </location>
</feature>
<organism evidence="2 3">
    <name type="scientific">Taxus chinensis</name>
    <name type="common">Chinese yew</name>
    <name type="synonym">Taxus wallichiana var. chinensis</name>
    <dbReference type="NCBI Taxonomy" id="29808"/>
    <lineage>
        <taxon>Eukaryota</taxon>
        <taxon>Viridiplantae</taxon>
        <taxon>Streptophyta</taxon>
        <taxon>Embryophyta</taxon>
        <taxon>Tracheophyta</taxon>
        <taxon>Spermatophyta</taxon>
        <taxon>Pinopsida</taxon>
        <taxon>Pinidae</taxon>
        <taxon>Conifers II</taxon>
        <taxon>Cupressales</taxon>
        <taxon>Taxaceae</taxon>
        <taxon>Taxus</taxon>
    </lineage>
</organism>
<keyword evidence="3" id="KW-1185">Reference proteome</keyword>
<feature type="compositionally biased region" description="Basic and acidic residues" evidence="1">
    <location>
        <begin position="43"/>
        <end position="53"/>
    </location>
</feature>
<feature type="region of interest" description="Disordered" evidence="1">
    <location>
        <begin position="1"/>
        <end position="53"/>
    </location>
</feature>
<feature type="compositionally biased region" description="Polar residues" evidence="1">
    <location>
        <begin position="11"/>
        <end position="22"/>
    </location>
</feature>
<sequence length="53" mass="5890">EMVDAGDITLDNPNSPANQNLKIFNKPFPNHSSNSNKNQETSAEEKSVHEIHT</sequence>
<dbReference type="AlphaFoldDB" id="A0AA38G1S4"/>
<name>A0AA38G1S4_TAXCH</name>
<gene>
    <name evidence="2" type="ORF">KI387_022365</name>
</gene>
<dbReference type="EMBL" id="JAHRHJ020000005">
    <property type="protein sequence ID" value="KAH9313738.1"/>
    <property type="molecule type" value="Genomic_DNA"/>
</dbReference>
<evidence type="ECO:0000313" key="3">
    <source>
        <dbReference type="Proteomes" id="UP000824469"/>
    </source>
</evidence>
<reference evidence="2 3" key="1">
    <citation type="journal article" date="2021" name="Nat. Plants">
        <title>The Taxus genome provides insights into paclitaxel biosynthesis.</title>
        <authorList>
            <person name="Xiong X."/>
            <person name="Gou J."/>
            <person name="Liao Q."/>
            <person name="Li Y."/>
            <person name="Zhou Q."/>
            <person name="Bi G."/>
            <person name="Li C."/>
            <person name="Du R."/>
            <person name="Wang X."/>
            <person name="Sun T."/>
            <person name="Guo L."/>
            <person name="Liang H."/>
            <person name="Lu P."/>
            <person name="Wu Y."/>
            <person name="Zhang Z."/>
            <person name="Ro D.K."/>
            <person name="Shang Y."/>
            <person name="Huang S."/>
            <person name="Yan J."/>
        </authorList>
    </citation>
    <scope>NUCLEOTIDE SEQUENCE [LARGE SCALE GENOMIC DNA]</scope>
    <source>
        <strain evidence="2">Ta-2019</strain>
    </source>
</reference>
<dbReference type="Proteomes" id="UP000824469">
    <property type="component" value="Unassembled WGS sequence"/>
</dbReference>
<evidence type="ECO:0000256" key="1">
    <source>
        <dbReference type="SAM" id="MobiDB-lite"/>
    </source>
</evidence>
<accession>A0AA38G1S4</accession>